<feature type="region of interest" description="Disordered" evidence="1">
    <location>
        <begin position="144"/>
        <end position="354"/>
    </location>
</feature>
<dbReference type="Proteomes" id="UP001501147">
    <property type="component" value="Unassembled WGS sequence"/>
</dbReference>
<dbReference type="RefSeq" id="WP_345611635.1">
    <property type="nucleotide sequence ID" value="NZ_BAABJV010000003.1"/>
</dbReference>
<dbReference type="InterPro" id="IPR019587">
    <property type="entry name" value="Polyketide_cyclase/dehydratase"/>
</dbReference>
<keyword evidence="2" id="KW-1133">Transmembrane helix</keyword>
<dbReference type="InterPro" id="IPR023393">
    <property type="entry name" value="START-like_dom_sf"/>
</dbReference>
<keyword evidence="2" id="KW-0812">Transmembrane</keyword>
<dbReference type="Gene3D" id="3.30.530.20">
    <property type="match status" value="1"/>
</dbReference>
<protein>
    <recommendedName>
        <fullName evidence="5">Carbon monoxide dehydrogenase subunit G</fullName>
    </recommendedName>
</protein>
<dbReference type="Pfam" id="PF10604">
    <property type="entry name" value="Polyketide_cyc2"/>
    <property type="match status" value="1"/>
</dbReference>
<organism evidence="3 4">
    <name type="scientific">Streptomyces sanyensis</name>
    <dbReference type="NCBI Taxonomy" id="568869"/>
    <lineage>
        <taxon>Bacteria</taxon>
        <taxon>Bacillati</taxon>
        <taxon>Actinomycetota</taxon>
        <taxon>Actinomycetes</taxon>
        <taxon>Kitasatosporales</taxon>
        <taxon>Streptomycetaceae</taxon>
        <taxon>Streptomyces</taxon>
    </lineage>
</organism>
<accession>A0ABP9A029</accession>
<feature type="compositionally biased region" description="Acidic residues" evidence="1">
    <location>
        <begin position="282"/>
        <end position="297"/>
    </location>
</feature>
<keyword evidence="4" id="KW-1185">Reference proteome</keyword>
<feature type="compositionally biased region" description="Low complexity" evidence="1">
    <location>
        <begin position="144"/>
        <end position="168"/>
    </location>
</feature>
<feature type="compositionally biased region" description="Low complexity" evidence="1">
    <location>
        <begin position="181"/>
        <end position="199"/>
    </location>
</feature>
<feature type="compositionally biased region" description="Acidic residues" evidence="1">
    <location>
        <begin position="260"/>
        <end position="274"/>
    </location>
</feature>
<reference evidence="4" key="1">
    <citation type="journal article" date="2019" name="Int. J. Syst. Evol. Microbiol.">
        <title>The Global Catalogue of Microorganisms (GCM) 10K type strain sequencing project: providing services to taxonomists for standard genome sequencing and annotation.</title>
        <authorList>
            <consortium name="The Broad Institute Genomics Platform"/>
            <consortium name="The Broad Institute Genome Sequencing Center for Infectious Disease"/>
            <person name="Wu L."/>
            <person name="Ma J."/>
        </authorList>
    </citation>
    <scope>NUCLEOTIDE SEQUENCE [LARGE SCALE GENOMIC DNA]</scope>
    <source>
        <strain evidence="4">JCM 18324</strain>
    </source>
</reference>
<gene>
    <name evidence="3" type="ORF">GCM10023329_17210</name>
</gene>
<evidence type="ECO:0000313" key="3">
    <source>
        <dbReference type="EMBL" id="GAA4770681.1"/>
    </source>
</evidence>
<feature type="transmembrane region" description="Helical" evidence="2">
    <location>
        <begin position="361"/>
        <end position="380"/>
    </location>
</feature>
<evidence type="ECO:0008006" key="5">
    <source>
        <dbReference type="Google" id="ProtNLM"/>
    </source>
</evidence>
<evidence type="ECO:0000256" key="1">
    <source>
        <dbReference type="SAM" id="MobiDB-lite"/>
    </source>
</evidence>
<sequence length="384" mass="39135">MEHEAFVPVPAETLRQALRDPARVARCVPGLQRDADAEAGPLSGRLKLRVANHSITYRGELHLVEQGRAFVVEGEGTEVRGGGSVKITLAIRPEPTDGGTTLTFTGSARAEGRLAELPAGPRTAAGHRILDRFAESLAAAAFEEPPLGGAQPPRARGAAAAAAGTDGPRGAEGPDGGPDAGDGTPVEGRGPEDAAAGEPAPGPREPGATGAVGDPDRHEAAEPGAEDGGPGTVEPPVEDPDPAPGAVFDVPVPPPSLGPDTEDAFDDGSDDDVDGGARQFHDEDDEDDEDDGDDVVDLDGLGDLQDVEGFRTLGDPDAEAAHARRTMIGRSAEEVDHAPPRGRYAPTPAPAASGSGAALRWIAPAAALALASAVVVSRILRRRG</sequence>
<dbReference type="PANTHER" id="PTHR38588:SF1">
    <property type="entry name" value="BLL0334 PROTEIN"/>
    <property type="match status" value="1"/>
</dbReference>
<evidence type="ECO:0000313" key="4">
    <source>
        <dbReference type="Proteomes" id="UP001501147"/>
    </source>
</evidence>
<dbReference type="EMBL" id="BAABJV010000003">
    <property type="protein sequence ID" value="GAA4770681.1"/>
    <property type="molecule type" value="Genomic_DNA"/>
</dbReference>
<comment type="caution">
    <text evidence="3">The sequence shown here is derived from an EMBL/GenBank/DDBJ whole genome shotgun (WGS) entry which is preliminary data.</text>
</comment>
<dbReference type="PANTHER" id="PTHR38588">
    <property type="entry name" value="BLL0334 PROTEIN"/>
    <property type="match status" value="1"/>
</dbReference>
<dbReference type="SUPFAM" id="SSF55961">
    <property type="entry name" value="Bet v1-like"/>
    <property type="match status" value="1"/>
</dbReference>
<dbReference type="InterPro" id="IPR010419">
    <property type="entry name" value="CO_DH_gsu"/>
</dbReference>
<proteinExistence type="predicted"/>
<keyword evidence="2" id="KW-0472">Membrane</keyword>
<name>A0ABP9A029_9ACTN</name>
<evidence type="ECO:0000256" key="2">
    <source>
        <dbReference type="SAM" id="Phobius"/>
    </source>
</evidence>